<feature type="non-terminal residue" evidence="2">
    <location>
        <position position="1"/>
    </location>
</feature>
<name>A0A9P5Z572_9AGAR</name>
<sequence length="128" mass="14781">NDSPYRVVYHGQTYPTATHLFEAMNFLETRPDIAQMICECRTPHDAHRLASQYQASARPDWSSRQLKSMEEVLLLKFRQHADMRKMLLGTGHARIIYSNPDDMFWGVNNADEGQNHLGKALVHVRSKL</sequence>
<dbReference type="Pfam" id="PF08719">
    <property type="entry name" value="NADAR"/>
    <property type="match status" value="1"/>
</dbReference>
<dbReference type="EMBL" id="MU155187">
    <property type="protein sequence ID" value="KAF9480868.1"/>
    <property type="molecule type" value="Genomic_DNA"/>
</dbReference>
<proteinExistence type="predicted"/>
<dbReference type="AlphaFoldDB" id="A0A9P5Z572"/>
<dbReference type="NCBIfam" id="TIGR02464">
    <property type="entry name" value="ribofla_fusion"/>
    <property type="match status" value="1"/>
</dbReference>
<comment type="caution">
    <text evidence="2">The sequence shown here is derived from an EMBL/GenBank/DDBJ whole genome shotgun (WGS) entry which is preliminary data.</text>
</comment>
<protein>
    <recommendedName>
        <fullName evidence="1">NADAR domain-containing protein</fullName>
    </recommendedName>
</protein>
<gene>
    <name evidence="2" type="ORF">BDN70DRAFT_770962</name>
</gene>
<dbReference type="Gene3D" id="1.10.357.40">
    <property type="entry name" value="YbiA-like"/>
    <property type="match status" value="1"/>
</dbReference>
<evidence type="ECO:0000313" key="2">
    <source>
        <dbReference type="EMBL" id="KAF9480868.1"/>
    </source>
</evidence>
<dbReference type="InterPro" id="IPR037238">
    <property type="entry name" value="YbiA-like_sf"/>
</dbReference>
<dbReference type="CDD" id="cd15457">
    <property type="entry name" value="NADAR"/>
    <property type="match status" value="1"/>
</dbReference>
<evidence type="ECO:0000313" key="3">
    <source>
        <dbReference type="Proteomes" id="UP000807469"/>
    </source>
</evidence>
<reference evidence="2" key="1">
    <citation type="submission" date="2020-11" db="EMBL/GenBank/DDBJ databases">
        <authorList>
            <consortium name="DOE Joint Genome Institute"/>
            <person name="Ahrendt S."/>
            <person name="Riley R."/>
            <person name="Andreopoulos W."/>
            <person name="Labutti K."/>
            <person name="Pangilinan J."/>
            <person name="Ruiz-Duenas F.J."/>
            <person name="Barrasa J.M."/>
            <person name="Sanchez-Garcia M."/>
            <person name="Camarero S."/>
            <person name="Miyauchi S."/>
            <person name="Serrano A."/>
            <person name="Linde D."/>
            <person name="Babiker R."/>
            <person name="Drula E."/>
            <person name="Ayuso-Fernandez I."/>
            <person name="Pacheco R."/>
            <person name="Padilla G."/>
            <person name="Ferreira P."/>
            <person name="Barriuso J."/>
            <person name="Kellner H."/>
            <person name="Castanera R."/>
            <person name="Alfaro M."/>
            <person name="Ramirez L."/>
            <person name="Pisabarro A.G."/>
            <person name="Kuo A."/>
            <person name="Tritt A."/>
            <person name="Lipzen A."/>
            <person name="He G."/>
            <person name="Yan M."/>
            <person name="Ng V."/>
            <person name="Cullen D."/>
            <person name="Martin F."/>
            <person name="Rosso M.-N."/>
            <person name="Henrissat B."/>
            <person name="Hibbett D."/>
            <person name="Martinez A.T."/>
            <person name="Grigoriev I.V."/>
        </authorList>
    </citation>
    <scope>NUCLEOTIDE SEQUENCE</scope>
    <source>
        <strain evidence="2">CIRM-BRFM 674</strain>
    </source>
</reference>
<dbReference type="SUPFAM" id="SSF143990">
    <property type="entry name" value="YbiA-like"/>
    <property type="match status" value="1"/>
</dbReference>
<organism evidence="2 3">
    <name type="scientific">Pholiota conissans</name>
    <dbReference type="NCBI Taxonomy" id="109636"/>
    <lineage>
        <taxon>Eukaryota</taxon>
        <taxon>Fungi</taxon>
        <taxon>Dikarya</taxon>
        <taxon>Basidiomycota</taxon>
        <taxon>Agaricomycotina</taxon>
        <taxon>Agaricomycetes</taxon>
        <taxon>Agaricomycetidae</taxon>
        <taxon>Agaricales</taxon>
        <taxon>Agaricineae</taxon>
        <taxon>Strophariaceae</taxon>
        <taxon>Pholiota</taxon>
    </lineage>
</organism>
<dbReference type="InterPro" id="IPR012816">
    <property type="entry name" value="NADAR"/>
</dbReference>
<feature type="non-terminal residue" evidence="2">
    <location>
        <position position="128"/>
    </location>
</feature>
<dbReference type="Proteomes" id="UP000807469">
    <property type="component" value="Unassembled WGS sequence"/>
</dbReference>
<accession>A0A9P5Z572</accession>
<dbReference type="OrthoDB" id="206452at2759"/>
<evidence type="ECO:0000259" key="1">
    <source>
        <dbReference type="Pfam" id="PF08719"/>
    </source>
</evidence>
<keyword evidence="3" id="KW-1185">Reference proteome</keyword>
<feature type="domain" description="NADAR" evidence="1">
    <location>
        <begin position="4"/>
        <end position="128"/>
    </location>
</feature>